<evidence type="ECO:0000256" key="5">
    <source>
        <dbReference type="ARBA" id="ARBA00022763"/>
    </source>
</evidence>
<evidence type="ECO:0000259" key="10">
    <source>
        <dbReference type="Pfam" id="PF02463"/>
    </source>
</evidence>
<keyword evidence="12" id="KW-1185">Reference proteome</keyword>
<gene>
    <name evidence="11" type="primary">recN</name>
    <name evidence="11" type="ORF">FMM08_21070</name>
</gene>
<dbReference type="Pfam" id="PF02463">
    <property type="entry name" value="SMC_N"/>
    <property type="match status" value="1"/>
</dbReference>
<evidence type="ECO:0000256" key="7">
    <source>
        <dbReference type="ARBA" id="ARBA00023204"/>
    </source>
</evidence>
<keyword evidence="6" id="KW-0067">ATP-binding</keyword>
<dbReference type="CDD" id="cd03241">
    <property type="entry name" value="ABC_RecN"/>
    <property type="match status" value="1"/>
</dbReference>
<comment type="function">
    <text evidence="1 9">May be involved in recombinational repair of damaged DNA.</text>
</comment>
<reference evidence="11 12" key="1">
    <citation type="submission" date="2019-07" db="EMBL/GenBank/DDBJ databases">
        <title>Quadrisphaera sp. strain DD2A genome sequencing and assembly.</title>
        <authorList>
            <person name="Kim I."/>
        </authorList>
    </citation>
    <scope>NUCLEOTIDE SEQUENCE [LARGE SCALE GENOMIC DNA]</scope>
    <source>
        <strain evidence="11 12">DD2A</strain>
    </source>
</reference>
<evidence type="ECO:0000256" key="6">
    <source>
        <dbReference type="ARBA" id="ARBA00022840"/>
    </source>
</evidence>
<dbReference type="EMBL" id="VKAC01000017">
    <property type="protein sequence ID" value="TXR51809.1"/>
    <property type="molecule type" value="Genomic_DNA"/>
</dbReference>
<keyword evidence="4" id="KW-0547">Nucleotide-binding</keyword>
<dbReference type="AlphaFoldDB" id="A0A5C8Z3H3"/>
<accession>A0A5C8Z3H3</accession>
<evidence type="ECO:0000313" key="12">
    <source>
        <dbReference type="Proteomes" id="UP000321234"/>
    </source>
</evidence>
<evidence type="ECO:0000256" key="8">
    <source>
        <dbReference type="ARBA" id="ARBA00033408"/>
    </source>
</evidence>
<sequence>MLEEVRIRSLGVITDATLELSGGFTVITGETGAGKTMLVTGLGLLLGARADAGSVRRGADSAVVEGRFVVAPGSRAASRAVEAGAELDDDVLIVARSVSATGRGRAHAGGRSVPVAVLSELADDLVAVHGQSEQVLLRSPARQRQALDRFAGAAVAEPLERYTAAWKRLGALDAELADIVATARDRAAEAELLRAGLDQVEAVAPQPGEDRALAVEADRLDHAEDLRAAAALAHAALTGDPLAEDAPDAASLIEAARRPLEAVREHDPHLGSLADQLAEVGYLVADAAAELASAAEAVEVDPVRLAAVQDRRAQLTALVRALPSAAPDRSTAADETAPTGVDAVLAWAERASPRLLELDGDGDRTADLRAERDGLVAQLLEVAAELTAARTEAARRLGELATAELPELAMPHAQLLVQVAPSSPSPGDRDGVPGLGASGADDVSLLLRPSPGQAERPLAKGASGGELSRVMLALELVLAATDVVPTFVFDEVDAGVGGKAAVGIGRRLARLARDRQVVVVTHLPQVAAWADQHLRVAKAVDGQVTVSGVTALDGEERVVELARMLAGQEESGSARAHAEELLVAAAKER</sequence>
<dbReference type="GO" id="GO:0005524">
    <property type="term" value="F:ATP binding"/>
    <property type="evidence" value="ECO:0007669"/>
    <property type="project" value="UniProtKB-KW"/>
</dbReference>
<dbReference type="RefSeq" id="WP_147928370.1">
    <property type="nucleotide sequence ID" value="NZ_VKAC01000017.1"/>
</dbReference>
<keyword evidence="7 9" id="KW-0234">DNA repair</keyword>
<dbReference type="NCBIfam" id="TIGR00634">
    <property type="entry name" value="recN"/>
    <property type="match status" value="1"/>
</dbReference>
<proteinExistence type="inferred from homology"/>
<dbReference type="Proteomes" id="UP000321234">
    <property type="component" value="Unassembled WGS sequence"/>
</dbReference>
<evidence type="ECO:0000256" key="2">
    <source>
        <dbReference type="ARBA" id="ARBA00009441"/>
    </source>
</evidence>
<dbReference type="PIRSF" id="PIRSF003128">
    <property type="entry name" value="RecN"/>
    <property type="match status" value="1"/>
</dbReference>
<evidence type="ECO:0000256" key="4">
    <source>
        <dbReference type="ARBA" id="ARBA00022741"/>
    </source>
</evidence>
<dbReference type="GO" id="GO:0006310">
    <property type="term" value="P:DNA recombination"/>
    <property type="evidence" value="ECO:0007669"/>
    <property type="project" value="InterPro"/>
</dbReference>
<evidence type="ECO:0000313" key="11">
    <source>
        <dbReference type="EMBL" id="TXR51809.1"/>
    </source>
</evidence>
<dbReference type="InterPro" id="IPR027417">
    <property type="entry name" value="P-loop_NTPase"/>
</dbReference>
<dbReference type="PANTHER" id="PTHR11059">
    <property type="entry name" value="DNA REPAIR PROTEIN RECN"/>
    <property type="match status" value="1"/>
</dbReference>
<dbReference type="GO" id="GO:0043590">
    <property type="term" value="C:bacterial nucleoid"/>
    <property type="evidence" value="ECO:0007669"/>
    <property type="project" value="TreeGrafter"/>
</dbReference>
<organism evidence="11 12">
    <name type="scientific">Quadrisphaera setariae</name>
    <dbReference type="NCBI Taxonomy" id="2593304"/>
    <lineage>
        <taxon>Bacteria</taxon>
        <taxon>Bacillati</taxon>
        <taxon>Actinomycetota</taxon>
        <taxon>Actinomycetes</taxon>
        <taxon>Kineosporiales</taxon>
        <taxon>Kineosporiaceae</taxon>
        <taxon>Quadrisphaera</taxon>
    </lineage>
</organism>
<name>A0A5C8Z3H3_9ACTN</name>
<dbReference type="GO" id="GO:0006281">
    <property type="term" value="P:DNA repair"/>
    <property type="evidence" value="ECO:0007669"/>
    <property type="project" value="UniProtKB-KW"/>
</dbReference>
<dbReference type="Gene3D" id="3.40.50.300">
    <property type="entry name" value="P-loop containing nucleotide triphosphate hydrolases"/>
    <property type="match status" value="2"/>
</dbReference>
<dbReference type="FunFam" id="3.40.50.300:FF:000319">
    <property type="entry name" value="DNA repair protein RecN"/>
    <property type="match status" value="1"/>
</dbReference>
<dbReference type="InterPro" id="IPR004604">
    <property type="entry name" value="DNA_recomb/repair_RecN"/>
</dbReference>
<keyword evidence="5 9" id="KW-0227">DNA damage</keyword>
<protein>
    <recommendedName>
        <fullName evidence="3 9">DNA repair protein RecN</fullName>
    </recommendedName>
    <alternativeName>
        <fullName evidence="8 9">Recombination protein N</fullName>
    </alternativeName>
</protein>
<comment type="similarity">
    <text evidence="2 9">Belongs to the RecN family.</text>
</comment>
<feature type="domain" description="RecF/RecN/SMC N-terminal" evidence="10">
    <location>
        <begin position="13"/>
        <end position="542"/>
    </location>
</feature>
<evidence type="ECO:0000256" key="9">
    <source>
        <dbReference type="PIRNR" id="PIRNR003128"/>
    </source>
</evidence>
<comment type="caution">
    <text evidence="11">The sequence shown here is derived from an EMBL/GenBank/DDBJ whole genome shotgun (WGS) entry which is preliminary data.</text>
</comment>
<dbReference type="GO" id="GO:0009432">
    <property type="term" value="P:SOS response"/>
    <property type="evidence" value="ECO:0007669"/>
    <property type="project" value="TreeGrafter"/>
</dbReference>
<dbReference type="PANTHER" id="PTHR11059:SF0">
    <property type="entry name" value="DNA REPAIR PROTEIN RECN"/>
    <property type="match status" value="1"/>
</dbReference>
<dbReference type="SUPFAM" id="SSF52540">
    <property type="entry name" value="P-loop containing nucleoside triphosphate hydrolases"/>
    <property type="match status" value="2"/>
</dbReference>
<evidence type="ECO:0000256" key="1">
    <source>
        <dbReference type="ARBA" id="ARBA00003618"/>
    </source>
</evidence>
<dbReference type="OrthoDB" id="9806954at2"/>
<evidence type="ECO:0000256" key="3">
    <source>
        <dbReference type="ARBA" id="ARBA00021315"/>
    </source>
</evidence>
<dbReference type="InterPro" id="IPR003395">
    <property type="entry name" value="RecF/RecN/SMC_N"/>
</dbReference>